<proteinExistence type="predicted"/>
<comment type="caution">
    <text evidence="1">The sequence shown here is derived from an EMBL/GenBank/DDBJ whole genome shotgun (WGS) entry which is preliminary data.</text>
</comment>
<sequence length="77" mass="8695">MEVDNCILELQAVAAKGEGEGSGNNLGLDGFDKYCWWWQQQEMKVATAGYRCPASQSNWRSFAVEIYRVDTAREEDA</sequence>
<dbReference type="Proteomes" id="UP000287651">
    <property type="component" value="Unassembled WGS sequence"/>
</dbReference>
<name>A0A426ZJM8_ENSVE</name>
<gene>
    <name evidence="1" type="ORF">B296_00033327</name>
</gene>
<accession>A0A426ZJM8</accession>
<evidence type="ECO:0000313" key="1">
    <source>
        <dbReference type="EMBL" id="RRT64187.1"/>
    </source>
</evidence>
<evidence type="ECO:0000313" key="2">
    <source>
        <dbReference type="Proteomes" id="UP000287651"/>
    </source>
</evidence>
<dbReference type="EMBL" id="AMZH03006291">
    <property type="protein sequence ID" value="RRT64187.1"/>
    <property type="molecule type" value="Genomic_DNA"/>
</dbReference>
<organism evidence="1 2">
    <name type="scientific">Ensete ventricosum</name>
    <name type="common">Abyssinian banana</name>
    <name type="synonym">Musa ensete</name>
    <dbReference type="NCBI Taxonomy" id="4639"/>
    <lineage>
        <taxon>Eukaryota</taxon>
        <taxon>Viridiplantae</taxon>
        <taxon>Streptophyta</taxon>
        <taxon>Embryophyta</taxon>
        <taxon>Tracheophyta</taxon>
        <taxon>Spermatophyta</taxon>
        <taxon>Magnoliopsida</taxon>
        <taxon>Liliopsida</taxon>
        <taxon>Zingiberales</taxon>
        <taxon>Musaceae</taxon>
        <taxon>Ensete</taxon>
    </lineage>
</organism>
<protein>
    <submittedName>
        <fullName evidence="1">Uncharacterized protein</fullName>
    </submittedName>
</protein>
<reference evidence="1 2" key="1">
    <citation type="journal article" date="2014" name="Agronomy (Basel)">
        <title>A Draft Genome Sequence for Ensete ventricosum, the Drought-Tolerant Tree Against Hunger.</title>
        <authorList>
            <person name="Harrison J."/>
            <person name="Moore K.A."/>
            <person name="Paszkiewicz K."/>
            <person name="Jones T."/>
            <person name="Grant M."/>
            <person name="Ambacheew D."/>
            <person name="Muzemil S."/>
            <person name="Studholme D.J."/>
        </authorList>
    </citation>
    <scope>NUCLEOTIDE SEQUENCE [LARGE SCALE GENOMIC DNA]</scope>
</reference>
<dbReference type="AlphaFoldDB" id="A0A426ZJM8"/>